<comment type="cofactor">
    <cofactor evidence="1">
        <name>heme b</name>
        <dbReference type="ChEBI" id="CHEBI:60344"/>
    </cofactor>
</comment>
<dbReference type="InterPro" id="IPR048328">
    <property type="entry name" value="Dyp_perox_C"/>
</dbReference>
<comment type="similarity">
    <text evidence="6">Belongs to the DyP-type peroxidase family.</text>
</comment>
<dbReference type="RefSeq" id="WP_345637585.1">
    <property type="nucleotide sequence ID" value="NZ_BAABJQ010000034.1"/>
</dbReference>
<evidence type="ECO:0000256" key="6">
    <source>
        <dbReference type="ARBA" id="ARBA00025737"/>
    </source>
</evidence>
<evidence type="ECO:0000313" key="11">
    <source>
        <dbReference type="Proteomes" id="UP001501570"/>
    </source>
</evidence>
<dbReference type="Pfam" id="PF04261">
    <property type="entry name" value="Dyp_perox_N"/>
    <property type="match status" value="1"/>
</dbReference>
<evidence type="ECO:0000259" key="9">
    <source>
        <dbReference type="Pfam" id="PF20628"/>
    </source>
</evidence>
<dbReference type="EMBL" id="BAABJQ010000034">
    <property type="protein sequence ID" value="GAA5198723.1"/>
    <property type="molecule type" value="Genomic_DNA"/>
</dbReference>
<keyword evidence="5" id="KW-0408">Iron</keyword>
<dbReference type="PANTHER" id="PTHR30521">
    <property type="entry name" value="DEFERROCHELATASE/PEROXIDASE"/>
    <property type="match status" value="1"/>
</dbReference>
<gene>
    <name evidence="10" type="ORF">GCM10023322_72760</name>
</gene>
<evidence type="ECO:0000313" key="10">
    <source>
        <dbReference type="EMBL" id="GAA5198723.1"/>
    </source>
</evidence>
<dbReference type="GO" id="GO:0004601">
    <property type="term" value="F:peroxidase activity"/>
    <property type="evidence" value="ECO:0007669"/>
    <property type="project" value="UniProtKB-KW"/>
</dbReference>
<evidence type="ECO:0000256" key="3">
    <source>
        <dbReference type="ARBA" id="ARBA00022723"/>
    </source>
</evidence>
<evidence type="ECO:0000256" key="2">
    <source>
        <dbReference type="ARBA" id="ARBA00022559"/>
    </source>
</evidence>
<organism evidence="10 11">
    <name type="scientific">Rugosimonospora acidiphila</name>
    <dbReference type="NCBI Taxonomy" id="556531"/>
    <lineage>
        <taxon>Bacteria</taxon>
        <taxon>Bacillati</taxon>
        <taxon>Actinomycetota</taxon>
        <taxon>Actinomycetes</taxon>
        <taxon>Micromonosporales</taxon>
        <taxon>Micromonosporaceae</taxon>
        <taxon>Rugosimonospora</taxon>
    </lineage>
</organism>
<proteinExistence type="inferred from homology"/>
<dbReference type="InterPro" id="IPR011008">
    <property type="entry name" value="Dimeric_a/b-barrel"/>
</dbReference>
<dbReference type="InterPro" id="IPR006314">
    <property type="entry name" value="Dyp_peroxidase"/>
</dbReference>
<evidence type="ECO:0000256" key="4">
    <source>
        <dbReference type="ARBA" id="ARBA00023002"/>
    </source>
</evidence>
<feature type="region of interest" description="Disordered" evidence="7">
    <location>
        <begin position="312"/>
        <end position="355"/>
    </location>
</feature>
<dbReference type="Pfam" id="PF20628">
    <property type="entry name" value="Dyp_perox_C"/>
    <property type="match status" value="1"/>
</dbReference>
<protein>
    <submittedName>
        <fullName evidence="10">Dyp-type peroxidase</fullName>
    </submittedName>
</protein>
<sequence>MTEPARPVPGGVPQAVLAPLTSAAIFLVVTVRPGGEEAVRDLLSEVSGLRRSVGFRAAEGELSCVVGIGSALWDRLFDGPRPAGLHPFRELRGDRHTAVSTPGDLLFHLRSSRLDLCFELAALIASRLGDAATVVDEVHGFRYFDQRDLLGFVDGTENPTGSAAYDAVTVGDEDPDFAGASYVIVQKYLHDLAAWDALPVEAQERVVGRSKLSDIEMPDAVKPDNSHVAVNTITDPDGTKREILRDNMPFGSVGRAEFGTYFIGYSATPEVTERMLERMFLGEPRGNTDRILDFSTAVTGTLFFVPTGDFLDDPPAAAPAPPEEPAPVPAQRTVADGSLGIGDLKARNLEGRTPR</sequence>
<dbReference type="NCBIfam" id="TIGR01413">
    <property type="entry name" value="Dyp_perox_fam"/>
    <property type="match status" value="1"/>
</dbReference>
<evidence type="ECO:0000256" key="1">
    <source>
        <dbReference type="ARBA" id="ARBA00001970"/>
    </source>
</evidence>
<evidence type="ECO:0000256" key="5">
    <source>
        <dbReference type="ARBA" id="ARBA00023004"/>
    </source>
</evidence>
<dbReference type="Proteomes" id="UP001501570">
    <property type="component" value="Unassembled WGS sequence"/>
</dbReference>
<keyword evidence="2 10" id="KW-0575">Peroxidase</keyword>
<evidence type="ECO:0000259" key="8">
    <source>
        <dbReference type="Pfam" id="PF04261"/>
    </source>
</evidence>
<evidence type="ECO:0000256" key="7">
    <source>
        <dbReference type="SAM" id="MobiDB-lite"/>
    </source>
</evidence>
<dbReference type="InterPro" id="IPR048327">
    <property type="entry name" value="Dyp_perox_N"/>
</dbReference>
<dbReference type="SUPFAM" id="SSF54909">
    <property type="entry name" value="Dimeric alpha+beta barrel"/>
    <property type="match status" value="1"/>
</dbReference>
<comment type="caution">
    <text evidence="10">The sequence shown here is derived from an EMBL/GenBank/DDBJ whole genome shotgun (WGS) entry which is preliminary data.</text>
</comment>
<accession>A0ABP9SQ82</accession>
<feature type="compositionally biased region" description="Pro residues" evidence="7">
    <location>
        <begin position="316"/>
        <end position="328"/>
    </location>
</feature>
<reference evidence="11" key="1">
    <citation type="journal article" date="2019" name="Int. J. Syst. Evol. Microbiol.">
        <title>The Global Catalogue of Microorganisms (GCM) 10K type strain sequencing project: providing services to taxonomists for standard genome sequencing and annotation.</title>
        <authorList>
            <consortium name="The Broad Institute Genomics Platform"/>
            <consortium name="The Broad Institute Genome Sequencing Center for Infectious Disease"/>
            <person name="Wu L."/>
            <person name="Ma J."/>
        </authorList>
    </citation>
    <scope>NUCLEOTIDE SEQUENCE [LARGE SCALE GENOMIC DNA]</scope>
    <source>
        <strain evidence="11">JCM 18304</strain>
    </source>
</reference>
<keyword evidence="4" id="KW-0560">Oxidoreductase</keyword>
<feature type="domain" description="Dyp-type peroxidase C-terminal" evidence="9">
    <location>
        <begin position="145"/>
        <end position="309"/>
    </location>
</feature>
<dbReference type="PROSITE" id="PS51404">
    <property type="entry name" value="DYP_PEROXIDASE"/>
    <property type="match status" value="1"/>
</dbReference>
<keyword evidence="3" id="KW-0479">Metal-binding</keyword>
<feature type="compositionally biased region" description="Basic and acidic residues" evidence="7">
    <location>
        <begin position="344"/>
        <end position="355"/>
    </location>
</feature>
<feature type="domain" description="Dyp-type peroxidase N-terminal" evidence="8">
    <location>
        <begin position="14"/>
        <end position="142"/>
    </location>
</feature>
<dbReference type="PANTHER" id="PTHR30521:SF0">
    <property type="entry name" value="DYP-TYPE PEROXIDASE FAMILY PROTEIN"/>
    <property type="match status" value="1"/>
</dbReference>
<name>A0ABP9SQ82_9ACTN</name>
<keyword evidence="11" id="KW-1185">Reference proteome</keyword>